<sequence length="127" mass="14025">MQYFPLSGRIALRSRTHARDDILAHESWSAFEAETTILEATVIDNNITGSDRTLQVRAADGYNWTIELADRARNEEVGLDNGSAATGDTVVVVGMRAQHFGENRIKAVQLTIGDKDYALYPELLESA</sequence>
<dbReference type="Proteomes" id="UP000199054">
    <property type="component" value="Unassembled WGS sequence"/>
</dbReference>
<keyword evidence="2" id="KW-1185">Reference proteome</keyword>
<evidence type="ECO:0000313" key="2">
    <source>
        <dbReference type="Proteomes" id="UP000199054"/>
    </source>
</evidence>
<reference evidence="1 2" key="1">
    <citation type="submission" date="2016-10" db="EMBL/GenBank/DDBJ databases">
        <authorList>
            <person name="de Groot N.N."/>
        </authorList>
    </citation>
    <scope>NUCLEOTIDE SEQUENCE [LARGE SCALE GENOMIC DNA]</scope>
    <source>
        <strain evidence="1 2">DSM 8512</strain>
    </source>
</reference>
<dbReference type="AlphaFoldDB" id="A0A1H8LK50"/>
<evidence type="ECO:0000313" key="1">
    <source>
        <dbReference type="EMBL" id="SEO05534.1"/>
    </source>
</evidence>
<gene>
    <name evidence="1" type="ORF">SAMN04489859_103145</name>
</gene>
<organism evidence="1 2">
    <name type="scientific">Paracoccus alcaliphilus</name>
    <dbReference type="NCBI Taxonomy" id="34002"/>
    <lineage>
        <taxon>Bacteria</taxon>
        <taxon>Pseudomonadati</taxon>
        <taxon>Pseudomonadota</taxon>
        <taxon>Alphaproteobacteria</taxon>
        <taxon>Rhodobacterales</taxon>
        <taxon>Paracoccaceae</taxon>
        <taxon>Paracoccus</taxon>
    </lineage>
</organism>
<dbReference type="RefSeq" id="WP_090615409.1">
    <property type="nucleotide sequence ID" value="NZ_CP067124.1"/>
</dbReference>
<dbReference type="STRING" id="34002.SAMN04489859_103145"/>
<dbReference type="OrthoDB" id="512581at2"/>
<name>A0A1H8LK50_9RHOB</name>
<dbReference type="EMBL" id="FODE01000031">
    <property type="protein sequence ID" value="SEO05534.1"/>
    <property type="molecule type" value="Genomic_DNA"/>
</dbReference>
<accession>A0A1H8LK50</accession>
<proteinExistence type="predicted"/>
<protein>
    <submittedName>
        <fullName evidence="1">Uncharacterized protein</fullName>
    </submittedName>
</protein>